<feature type="binding site" evidence="5">
    <location>
        <position position="225"/>
    </location>
    <ligand>
        <name>Fe cation</name>
        <dbReference type="ChEBI" id="CHEBI:24875"/>
        <note>catalytic</note>
    </ligand>
</feature>
<dbReference type="GO" id="GO:0046872">
    <property type="term" value="F:metal ion binding"/>
    <property type="evidence" value="ECO:0007669"/>
    <property type="project" value="UniProtKB-KW"/>
</dbReference>
<dbReference type="GO" id="GO:0016121">
    <property type="term" value="P:carotene catabolic process"/>
    <property type="evidence" value="ECO:0007669"/>
    <property type="project" value="TreeGrafter"/>
</dbReference>
<accession>T2M542</accession>
<dbReference type="Pfam" id="PF03055">
    <property type="entry name" value="RPE65"/>
    <property type="match status" value="1"/>
</dbReference>
<evidence type="ECO:0000256" key="2">
    <source>
        <dbReference type="ARBA" id="ARBA00022723"/>
    </source>
</evidence>
<dbReference type="GO" id="GO:0004497">
    <property type="term" value="F:monooxygenase activity"/>
    <property type="evidence" value="ECO:0007669"/>
    <property type="project" value="UniProtKB-KW"/>
</dbReference>
<keyword evidence="4 5" id="KW-0408">Iron</keyword>
<comment type="similarity">
    <text evidence="1">Belongs to the carotenoid oxygenase family.</text>
</comment>
<dbReference type="EMBL" id="HAAD01001012">
    <property type="protein sequence ID" value="CDG67244.1"/>
    <property type="molecule type" value="mRNA"/>
</dbReference>
<evidence type="ECO:0000256" key="4">
    <source>
        <dbReference type="ARBA" id="ARBA00023004"/>
    </source>
</evidence>
<keyword evidence="3" id="KW-0560">Oxidoreductase</keyword>
<dbReference type="OMA" id="KTEECWY"/>
<sequence>MSRGWESQDEKSYWIPDCDIEGKIPLDIHGSLIRNGPGINEVYGKKLKHPIDGDGMVCKLTLYDGKVHFHSKFVSSFHRKAEAKENTFIFPGQMGTRIHSIAADTLNAFKAVFYGSKPNLKFRNPSNTNSLYWGGKILTLYETSLPHCLDPYNLETLGLENLNNSLTLNCAGAHFRIDPISMNLIMFGLRVNLENAASLEIYEFDKQWTLINKLNYKIPGLNYAHDFLLFPDYFLFHMTPFTDVSKWTAFQILIGWSSPGESMHWYPDKPSMFVVIPRKGKSENIMFFKTDPCHIFHFATAEQNGDKLHFSSVCLSETMNMSFAQGLWLSNADVSPGQVYNFTIDLSKNECKRELIYNKSAEFPITHPYRHGESGSKFVYLMASDGEENLPFKDVVKLDIKSLKKTVWNSDGIIGEPVFIPRHGYESNKKGSEDDGYIIVQLYHPDTHKTDFCIIDAQHVDDGPLARIKLKHHVPYGFHGTFTPEVFFYEPKLVFTKSKL</sequence>
<feature type="binding site" evidence="5">
    <location>
        <position position="297"/>
    </location>
    <ligand>
        <name>Fe cation</name>
        <dbReference type="ChEBI" id="CHEBI:24875"/>
        <note>catalytic</note>
    </ligand>
</feature>
<dbReference type="PANTHER" id="PTHR10543:SF89">
    <property type="entry name" value="CAROTENOID 9,10(9',10')-CLEAVAGE DIOXYGENASE 1"/>
    <property type="match status" value="1"/>
</dbReference>
<keyword evidence="6" id="KW-0503">Monooxygenase</keyword>
<gene>
    <name evidence="6" type="primary">BCMO1</name>
</gene>
<dbReference type="OrthoDB" id="1069523at2759"/>
<evidence type="ECO:0000256" key="1">
    <source>
        <dbReference type="ARBA" id="ARBA00006787"/>
    </source>
</evidence>
<dbReference type="PANTHER" id="PTHR10543">
    <property type="entry name" value="BETA-CAROTENE DIOXYGENASE"/>
    <property type="match status" value="1"/>
</dbReference>
<comment type="cofactor">
    <cofactor evidence="5">
        <name>Fe(2+)</name>
        <dbReference type="ChEBI" id="CHEBI:29033"/>
    </cofactor>
    <text evidence="5">Binds 1 Fe(2+) ion per subunit.</text>
</comment>
<dbReference type="GO" id="GO:0010436">
    <property type="term" value="F:carotenoid dioxygenase activity"/>
    <property type="evidence" value="ECO:0007669"/>
    <property type="project" value="TreeGrafter"/>
</dbReference>
<feature type="binding site" evidence="5">
    <location>
        <position position="174"/>
    </location>
    <ligand>
        <name>Fe cation</name>
        <dbReference type="ChEBI" id="CHEBI:24875"/>
        <note>catalytic</note>
    </ligand>
</feature>
<feature type="binding site" evidence="5">
    <location>
        <position position="479"/>
    </location>
    <ligand>
        <name>Fe cation</name>
        <dbReference type="ChEBI" id="CHEBI:24875"/>
        <note>catalytic</note>
    </ligand>
</feature>
<protein>
    <submittedName>
        <fullName evidence="6">Beta,beta-carotene 15,15'-monooxygenase</fullName>
    </submittedName>
</protein>
<proteinExistence type="evidence at transcript level"/>
<evidence type="ECO:0000313" key="6">
    <source>
        <dbReference type="EMBL" id="CDG67244.1"/>
    </source>
</evidence>
<keyword evidence="2 5" id="KW-0479">Metal-binding</keyword>
<dbReference type="AlphaFoldDB" id="T2M542"/>
<evidence type="ECO:0000256" key="3">
    <source>
        <dbReference type="ARBA" id="ARBA00023002"/>
    </source>
</evidence>
<reference evidence="6" key="1">
    <citation type="journal article" date="2013" name="Genome Biol. Evol.">
        <title>Punctuated emergences of genetic and phenotypic innovations in eumetazoan, bilaterian, euteleostome, and hominidae ancestors.</title>
        <authorList>
            <person name="Wenger Y."/>
            <person name="Galliot B."/>
        </authorList>
    </citation>
    <scope>NUCLEOTIDE SEQUENCE</scope>
    <source>
        <tissue evidence="6">Whole animals</tissue>
    </source>
</reference>
<organism evidence="6">
    <name type="scientific">Hydra vulgaris</name>
    <name type="common">Hydra</name>
    <name type="synonym">Hydra attenuata</name>
    <dbReference type="NCBI Taxonomy" id="6087"/>
    <lineage>
        <taxon>Eukaryota</taxon>
        <taxon>Metazoa</taxon>
        <taxon>Cnidaria</taxon>
        <taxon>Hydrozoa</taxon>
        <taxon>Hydroidolina</taxon>
        <taxon>Anthoathecata</taxon>
        <taxon>Aplanulata</taxon>
        <taxon>Hydridae</taxon>
        <taxon>Hydra</taxon>
    </lineage>
</organism>
<name>T2M542_HYDVU</name>
<dbReference type="InterPro" id="IPR004294">
    <property type="entry name" value="Carotenoid_Oase"/>
</dbReference>
<evidence type="ECO:0000256" key="5">
    <source>
        <dbReference type="PIRSR" id="PIRSR604294-1"/>
    </source>
</evidence>